<comment type="similarity">
    <text evidence="1">Belongs to the peptidase A1 family.</text>
</comment>
<proteinExistence type="inferred from homology"/>
<dbReference type="eggNOG" id="KOG1339">
    <property type="taxonomic scope" value="Eukaryota"/>
</dbReference>
<dbReference type="SMR" id="G0SE86"/>
<dbReference type="PRINTS" id="PR00792">
    <property type="entry name" value="PEPSIN"/>
</dbReference>
<dbReference type="InterPro" id="IPR034163">
    <property type="entry name" value="Aspergillopepsin-like_cat_dom"/>
</dbReference>
<evidence type="ECO:0000259" key="6">
    <source>
        <dbReference type="PROSITE" id="PS51767"/>
    </source>
</evidence>
<evidence type="ECO:0000313" key="7">
    <source>
        <dbReference type="EMBL" id="EGS18263.1"/>
    </source>
</evidence>
<dbReference type="InterPro" id="IPR001461">
    <property type="entry name" value="Aspartic_peptidase_A1"/>
</dbReference>
<accession>G0SE86</accession>
<evidence type="ECO:0000256" key="3">
    <source>
        <dbReference type="ARBA" id="ARBA00022750"/>
    </source>
</evidence>
<evidence type="ECO:0000313" key="8">
    <source>
        <dbReference type="Proteomes" id="UP000008066"/>
    </source>
</evidence>
<dbReference type="AlphaFoldDB" id="G0SE86"/>
<evidence type="ECO:0000256" key="1">
    <source>
        <dbReference type="ARBA" id="ARBA00007447"/>
    </source>
</evidence>
<dbReference type="CDD" id="cd06097">
    <property type="entry name" value="Aspergillopepsin_like"/>
    <property type="match status" value="1"/>
</dbReference>
<dbReference type="Gene3D" id="2.40.70.10">
    <property type="entry name" value="Acid Proteases"/>
    <property type="match status" value="2"/>
</dbReference>
<name>G0SE86_CHATD</name>
<dbReference type="KEGG" id="cthr:CTHT_0062860"/>
<dbReference type="GO" id="GO:0006508">
    <property type="term" value="P:proteolysis"/>
    <property type="evidence" value="ECO:0007669"/>
    <property type="project" value="UniProtKB-KW"/>
</dbReference>
<dbReference type="Pfam" id="PF00026">
    <property type="entry name" value="Asp"/>
    <property type="match status" value="1"/>
</dbReference>
<feature type="active site" evidence="5">
    <location>
        <position position="318"/>
    </location>
</feature>
<dbReference type="PROSITE" id="PS51767">
    <property type="entry name" value="PEPTIDASE_A1"/>
    <property type="match status" value="1"/>
</dbReference>
<sequence length="442" mass="49385">MRAEEHQDAPSNEAILKTQRRLREKTSIRKVKVIPNPKYQRNGTKAYVRTLVRYQFQPTKPGPYYKYFDQEPKTGILAALWSALSFDKKGDKKPGYVPASDFEYDAAYLCEVLVGSNQQKVMLDFDTGSSDLWVNPRAFNPSQSKTWTLKQGKSWTIQYGDGSHASGFVGTDNISVGGLLIRNQAIEVAETLSPELAQSGMDGLLGLAFRKLNSVSNHGMPDPQNTPMENMMSQGDVPKDAQVFTCALYSVRDGDDNSESKESFYTFGFIDSDLVKSSGQDITWIDIETRRGFWEFSSPTVSINGHTIKRSNNYAIADTGTTLALMSDEVCEALYKAIKGATYSNKYMGWVVPTSVTLDDLPEFKIGVGRNEFVIQKEDLLYGLADEKLWYGGVQSRGKNSFDILGDTFLKSVYAGHKRFGLVPKIEPTQNITPPQPVQKRK</sequence>
<gene>
    <name evidence="7" type="ORF">CTHT_0062860</name>
</gene>
<dbReference type="EMBL" id="GL988046">
    <property type="protein sequence ID" value="EGS18263.1"/>
    <property type="molecule type" value="Genomic_DNA"/>
</dbReference>
<dbReference type="GO" id="GO:0004190">
    <property type="term" value="F:aspartic-type endopeptidase activity"/>
    <property type="evidence" value="ECO:0007669"/>
    <property type="project" value="UniProtKB-KW"/>
</dbReference>
<dbReference type="PANTHER" id="PTHR47966:SF1">
    <property type="entry name" value="ASPARTYL PROTEINASE"/>
    <property type="match status" value="1"/>
</dbReference>
<keyword evidence="4" id="KW-0378">Hydrolase</keyword>
<dbReference type="MEROPS" id="A01.080"/>
<feature type="domain" description="Peptidase A1" evidence="6">
    <location>
        <begin position="108"/>
        <end position="429"/>
    </location>
</feature>
<keyword evidence="8" id="KW-1185">Reference proteome</keyword>
<dbReference type="Proteomes" id="UP000008066">
    <property type="component" value="Unassembled WGS sequence"/>
</dbReference>
<evidence type="ECO:0000256" key="5">
    <source>
        <dbReference type="PIRSR" id="PIRSR601461-1"/>
    </source>
</evidence>
<dbReference type="PANTHER" id="PTHR47966">
    <property type="entry name" value="BETA-SITE APP-CLEAVING ENZYME, ISOFORM A-RELATED"/>
    <property type="match status" value="1"/>
</dbReference>
<dbReference type="SUPFAM" id="SSF50630">
    <property type="entry name" value="Acid proteases"/>
    <property type="match status" value="1"/>
</dbReference>
<dbReference type="InterPro" id="IPR033121">
    <property type="entry name" value="PEPTIDASE_A1"/>
</dbReference>
<dbReference type="GeneID" id="18260324"/>
<dbReference type="OrthoDB" id="2747330at2759"/>
<dbReference type="RefSeq" id="XP_006696594.1">
    <property type="nucleotide sequence ID" value="XM_006696531.1"/>
</dbReference>
<dbReference type="HOGENOM" id="CLU_013253_0_2_1"/>
<dbReference type="OMA" id="WYGGVQS"/>
<evidence type="ECO:0000256" key="2">
    <source>
        <dbReference type="ARBA" id="ARBA00022670"/>
    </source>
</evidence>
<protein>
    <submittedName>
        <fullName evidence="7">Aspartic-type endopeptidase-like protein</fullName>
    </submittedName>
</protein>
<feature type="active site" evidence="5">
    <location>
        <position position="126"/>
    </location>
</feature>
<organism evidence="8">
    <name type="scientific">Chaetomium thermophilum (strain DSM 1495 / CBS 144.50 / IMI 039719)</name>
    <name type="common">Thermochaetoides thermophila</name>
    <dbReference type="NCBI Taxonomy" id="759272"/>
    <lineage>
        <taxon>Eukaryota</taxon>
        <taxon>Fungi</taxon>
        <taxon>Dikarya</taxon>
        <taxon>Ascomycota</taxon>
        <taxon>Pezizomycotina</taxon>
        <taxon>Sordariomycetes</taxon>
        <taxon>Sordariomycetidae</taxon>
        <taxon>Sordariales</taxon>
        <taxon>Chaetomiaceae</taxon>
        <taxon>Thermochaetoides</taxon>
    </lineage>
</organism>
<evidence type="ECO:0000256" key="4">
    <source>
        <dbReference type="ARBA" id="ARBA00022801"/>
    </source>
</evidence>
<keyword evidence="3" id="KW-0064">Aspartyl protease</keyword>
<dbReference type="InterPro" id="IPR021109">
    <property type="entry name" value="Peptidase_aspartic_dom_sf"/>
</dbReference>
<keyword evidence="2" id="KW-0645">Protease</keyword>
<reference evidence="7 8" key="1">
    <citation type="journal article" date="2011" name="Cell">
        <title>Insight into structure and assembly of the nuclear pore complex by utilizing the genome of a eukaryotic thermophile.</title>
        <authorList>
            <person name="Amlacher S."/>
            <person name="Sarges P."/>
            <person name="Flemming D."/>
            <person name="van Noort V."/>
            <person name="Kunze R."/>
            <person name="Devos D.P."/>
            <person name="Arumugam M."/>
            <person name="Bork P."/>
            <person name="Hurt E."/>
        </authorList>
    </citation>
    <scope>NUCLEOTIDE SEQUENCE [LARGE SCALE GENOMIC DNA]</scope>
    <source>
        <strain evidence="8">DSM 1495 / CBS 144.50 / IMI 039719</strain>
    </source>
</reference>